<comment type="caution">
    <text evidence="1">The sequence shown here is derived from an EMBL/GenBank/DDBJ whole genome shotgun (WGS) entry which is preliminary data.</text>
</comment>
<evidence type="ECO:0000313" key="2">
    <source>
        <dbReference type="Proteomes" id="UP001054837"/>
    </source>
</evidence>
<dbReference type="EMBL" id="BPLQ01003677">
    <property type="protein sequence ID" value="GIY02454.1"/>
    <property type="molecule type" value="Genomic_DNA"/>
</dbReference>
<reference evidence="1 2" key="1">
    <citation type="submission" date="2021-06" db="EMBL/GenBank/DDBJ databases">
        <title>Caerostris darwini draft genome.</title>
        <authorList>
            <person name="Kono N."/>
            <person name="Arakawa K."/>
        </authorList>
    </citation>
    <scope>NUCLEOTIDE SEQUENCE [LARGE SCALE GENOMIC DNA]</scope>
</reference>
<dbReference type="Proteomes" id="UP001054837">
    <property type="component" value="Unassembled WGS sequence"/>
</dbReference>
<evidence type="ECO:0000313" key="1">
    <source>
        <dbReference type="EMBL" id="GIY02454.1"/>
    </source>
</evidence>
<protein>
    <submittedName>
        <fullName evidence="1">Uncharacterized protein</fullName>
    </submittedName>
</protein>
<keyword evidence="2" id="KW-1185">Reference proteome</keyword>
<gene>
    <name evidence="1" type="ORF">CDAR_477881</name>
</gene>
<accession>A0AAV4Q1Y8</accession>
<organism evidence="1 2">
    <name type="scientific">Caerostris darwini</name>
    <dbReference type="NCBI Taxonomy" id="1538125"/>
    <lineage>
        <taxon>Eukaryota</taxon>
        <taxon>Metazoa</taxon>
        <taxon>Ecdysozoa</taxon>
        <taxon>Arthropoda</taxon>
        <taxon>Chelicerata</taxon>
        <taxon>Arachnida</taxon>
        <taxon>Araneae</taxon>
        <taxon>Araneomorphae</taxon>
        <taxon>Entelegynae</taxon>
        <taxon>Araneoidea</taxon>
        <taxon>Araneidae</taxon>
        <taxon>Caerostris</taxon>
    </lineage>
</organism>
<proteinExistence type="predicted"/>
<dbReference type="AlphaFoldDB" id="A0AAV4Q1Y8"/>
<sequence>MVLFTTDAVLLPCRSNSSLCILNAPSPVSKRCDVFRTIHHPSKVIRTKDSSLFPQRGREIPSCDLLLSFGLRKPNSLSGLSLVNRRVSPFEKVVGGRGRKKQRTEELRRGRGEQFLLVIQSSGSLRAPSYFTPTLCVNKIEGGGLNVKLVKVCRVQKSDSIERSCLPPRLTFRESSGWAGAEETEDGRIKKRTRGAISARYPVIRFFKSSELLHTDPLCE</sequence>
<name>A0AAV4Q1Y8_9ARAC</name>